<dbReference type="NCBIfam" id="NF005394">
    <property type="entry name" value="PRK06939.1"/>
    <property type="match status" value="1"/>
</dbReference>
<evidence type="ECO:0000256" key="3">
    <source>
        <dbReference type="ARBA" id="ARBA00022898"/>
    </source>
</evidence>
<dbReference type="Gene3D" id="3.40.640.10">
    <property type="entry name" value="Type I PLP-dependent aspartate aminotransferase-like (Major domain)"/>
    <property type="match status" value="1"/>
</dbReference>
<proteinExistence type="inferred from homology"/>
<dbReference type="Gene3D" id="3.90.1150.10">
    <property type="entry name" value="Aspartate Aminotransferase, domain 1"/>
    <property type="match status" value="1"/>
</dbReference>
<sequence>MSALFSELQAELDALQAAGTYKHLNHLEGPQGARVRMEGRGEVIVLSSNNYLGLANEPAVVNAGIDALHRFGAGTASVRFICGTFTVHRELEAALARFVGTEASLSYVSAWNANEALTPSIAREGDFVISDALNHASIIDSVRLAKAITKCTTAVYKHADMDDLREKLRANKDAKRKIIWTDGVFSMEGAIAKLPEILQIARDEGAIVVMDDSHATGVLGKTGRGTAEHFGVVGEVDIITSTLGKALGGAAGGFIAGPASLCDIMTQRSRPQLFSNALPPTVAASALAAVQHAEAHPELVTRLAENARYFRGAIQEAGFHPLPGETPIVPIIVGETALAIRMSELMLERGVFVTGFGFPVVPQGQARVRCQVSAAHTKDDLDAVVAAFKDAGRVAGIL</sequence>
<dbReference type="SUPFAM" id="SSF53383">
    <property type="entry name" value="PLP-dependent transferases"/>
    <property type="match status" value="1"/>
</dbReference>
<dbReference type="InterPro" id="IPR050087">
    <property type="entry name" value="AON_synthase_class-II"/>
</dbReference>
<evidence type="ECO:0000313" key="6">
    <source>
        <dbReference type="EMBL" id="HCT58734.1"/>
    </source>
</evidence>
<comment type="similarity">
    <text evidence="4">Belongs to the class-II pyridoxal-phosphate-dependent aminotransferase family.</text>
</comment>
<dbReference type="EMBL" id="DPIY01000011">
    <property type="protein sequence ID" value="HCT58734.1"/>
    <property type="molecule type" value="Genomic_DNA"/>
</dbReference>
<evidence type="ECO:0000313" key="7">
    <source>
        <dbReference type="Proteomes" id="UP000264071"/>
    </source>
</evidence>
<evidence type="ECO:0000256" key="4">
    <source>
        <dbReference type="RuleBase" id="RU003693"/>
    </source>
</evidence>
<dbReference type="PROSITE" id="PS00599">
    <property type="entry name" value="AA_TRANSFER_CLASS_2"/>
    <property type="match status" value="1"/>
</dbReference>
<comment type="caution">
    <text evidence="6">The sequence shown here is derived from an EMBL/GenBank/DDBJ whole genome shotgun (WGS) entry which is preliminary data.</text>
</comment>
<dbReference type="AlphaFoldDB" id="A0A3D4VD18"/>
<comment type="cofactor">
    <cofactor evidence="1 4">
        <name>pyridoxal 5'-phosphate</name>
        <dbReference type="ChEBI" id="CHEBI:597326"/>
    </cofactor>
</comment>
<dbReference type="PANTHER" id="PTHR13693">
    <property type="entry name" value="CLASS II AMINOTRANSFERASE/8-AMINO-7-OXONONANOATE SYNTHASE"/>
    <property type="match status" value="1"/>
</dbReference>
<dbReference type="InterPro" id="IPR001917">
    <property type="entry name" value="Aminotrans_II_pyridoxalP_BS"/>
</dbReference>
<accession>A0A3D4VD18</accession>
<dbReference type="GO" id="GO:0016740">
    <property type="term" value="F:transferase activity"/>
    <property type="evidence" value="ECO:0007669"/>
    <property type="project" value="UniProtKB-KW"/>
</dbReference>
<name>A0A3D4VD18_9BACT</name>
<reference evidence="6 7" key="1">
    <citation type="journal article" date="2018" name="Nat. Biotechnol.">
        <title>A standardized bacterial taxonomy based on genome phylogeny substantially revises the tree of life.</title>
        <authorList>
            <person name="Parks D.H."/>
            <person name="Chuvochina M."/>
            <person name="Waite D.W."/>
            <person name="Rinke C."/>
            <person name="Skarshewski A."/>
            <person name="Chaumeil P.A."/>
            <person name="Hugenholtz P."/>
        </authorList>
    </citation>
    <scope>NUCLEOTIDE SEQUENCE [LARGE SCALE GENOMIC DNA]</scope>
    <source>
        <strain evidence="6">UBA8844</strain>
    </source>
</reference>
<dbReference type="Proteomes" id="UP000264071">
    <property type="component" value="Unassembled WGS sequence"/>
</dbReference>
<dbReference type="InterPro" id="IPR015421">
    <property type="entry name" value="PyrdxlP-dep_Trfase_major"/>
</dbReference>
<dbReference type="InterPro" id="IPR015422">
    <property type="entry name" value="PyrdxlP-dep_Trfase_small"/>
</dbReference>
<dbReference type="Pfam" id="PF00155">
    <property type="entry name" value="Aminotran_1_2"/>
    <property type="match status" value="1"/>
</dbReference>
<evidence type="ECO:0000256" key="1">
    <source>
        <dbReference type="ARBA" id="ARBA00001933"/>
    </source>
</evidence>
<evidence type="ECO:0000256" key="2">
    <source>
        <dbReference type="ARBA" id="ARBA00022679"/>
    </source>
</evidence>
<keyword evidence="2 6" id="KW-0808">Transferase</keyword>
<gene>
    <name evidence="6" type="ORF">DGD08_16125</name>
</gene>
<dbReference type="InterPro" id="IPR004839">
    <property type="entry name" value="Aminotransferase_I/II_large"/>
</dbReference>
<dbReference type="OMA" id="GTHEYCD"/>
<keyword evidence="3 4" id="KW-0663">Pyridoxal phosphate</keyword>
<feature type="domain" description="Aminotransferase class I/classII large" evidence="5">
    <location>
        <begin position="42"/>
        <end position="387"/>
    </location>
</feature>
<evidence type="ECO:0000259" key="5">
    <source>
        <dbReference type="Pfam" id="PF00155"/>
    </source>
</evidence>
<dbReference type="GO" id="GO:0030170">
    <property type="term" value="F:pyridoxal phosphate binding"/>
    <property type="evidence" value="ECO:0007669"/>
    <property type="project" value="InterPro"/>
</dbReference>
<protein>
    <submittedName>
        <fullName evidence="6">Glycine C-acetyltransferase</fullName>
    </submittedName>
</protein>
<organism evidence="6 7">
    <name type="scientific">Gemmatimonas aurantiaca</name>
    <dbReference type="NCBI Taxonomy" id="173480"/>
    <lineage>
        <taxon>Bacteria</taxon>
        <taxon>Pseudomonadati</taxon>
        <taxon>Gemmatimonadota</taxon>
        <taxon>Gemmatimonadia</taxon>
        <taxon>Gemmatimonadales</taxon>
        <taxon>Gemmatimonadaceae</taxon>
        <taxon>Gemmatimonas</taxon>
    </lineage>
</organism>
<dbReference type="InterPro" id="IPR015424">
    <property type="entry name" value="PyrdxlP-dep_Trfase"/>
</dbReference>